<dbReference type="Proteomes" id="UP000633263">
    <property type="component" value="Unassembled WGS sequence"/>
</dbReference>
<name>A0ABQ2CPM3_9GAMM</name>
<sequence length="58" mass="6325">MAGQTMAAAITGSARSAYADRAERTMRHRVARVLLVFQREAVDVGSKHVQLVLTQVSL</sequence>
<dbReference type="EMBL" id="BMNN01000002">
    <property type="protein sequence ID" value="GGI97592.1"/>
    <property type="molecule type" value="Genomic_DNA"/>
</dbReference>
<accession>A0ABQ2CPM3</accession>
<evidence type="ECO:0000313" key="2">
    <source>
        <dbReference type="EMBL" id="GGI97592.1"/>
    </source>
</evidence>
<keyword evidence="3" id="KW-1185">Reference proteome</keyword>
<gene>
    <name evidence="2" type="ORF">GCM10009083_12940</name>
</gene>
<comment type="caution">
    <text evidence="2">The sequence shown here is derived from an EMBL/GenBank/DDBJ whole genome shotgun (WGS) entry which is preliminary data.</text>
</comment>
<organism evidence="2 3">
    <name type="scientific">Halopseudomonas pertucinogena</name>
    <dbReference type="NCBI Taxonomy" id="86175"/>
    <lineage>
        <taxon>Bacteria</taxon>
        <taxon>Pseudomonadati</taxon>
        <taxon>Pseudomonadota</taxon>
        <taxon>Gammaproteobacteria</taxon>
        <taxon>Pseudomonadales</taxon>
        <taxon>Pseudomonadaceae</taxon>
        <taxon>Halopseudomonas</taxon>
    </lineage>
</organism>
<reference evidence="3" key="1">
    <citation type="journal article" date="2019" name="Int. J. Syst. Evol. Microbiol.">
        <title>The Global Catalogue of Microorganisms (GCM) 10K type strain sequencing project: providing services to taxonomists for standard genome sequencing and annotation.</title>
        <authorList>
            <consortium name="The Broad Institute Genomics Platform"/>
            <consortium name="The Broad Institute Genome Sequencing Center for Infectious Disease"/>
            <person name="Wu L."/>
            <person name="Ma J."/>
        </authorList>
    </citation>
    <scope>NUCLEOTIDE SEQUENCE [LARGE SCALE GENOMIC DNA]</scope>
    <source>
        <strain evidence="3">JCM 11590</strain>
    </source>
</reference>
<evidence type="ECO:0000313" key="3">
    <source>
        <dbReference type="Proteomes" id="UP000633263"/>
    </source>
</evidence>
<proteinExistence type="predicted"/>
<protein>
    <submittedName>
        <fullName evidence="2">Uncharacterized protein</fullName>
    </submittedName>
</protein>
<feature type="region of interest" description="Disordered" evidence="1">
    <location>
        <begin position="1"/>
        <end position="21"/>
    </location>
</feature>
<evidence type="ECO:0000256" key="1">
    <source>
        <dbReference type="SAM" id="MobiDB-lite"/>
    </source>
</evidence>